<evidence type="ECO:0000256" key="1">
    <source>
        <dbReference type="SAM" id="MobiDB-lite"/>
    </source>
</evidence>
<keyword evidence="4" id="KW-1185">Reference proteome</keyword>
<protein>
    <submittedName>
        <fullName evidence="3">Uncharacterized protein</fullName>
    </submittedName>
</protein>
<feature type="region of interest" description="Disordered" evidence="1">
    <location>
        <begin position="651"/>
        <end position="710"/>
    </location>
</feature>
<dbReference type="EMBL" id="CATQJL010000326">
    <property type="protein sequence ID" value="CAJ0610471.1"/>
    <property type="molecule type" value="Genomic_DNA"/>
</dbReference>
<evidence type="ECO:0000313" key="4">
    <source>
        <dbReference type="Proteomes" id="UP001176961"/>
    </source>
</evidence>
<feature type="signal peptide" evidence="2">
    <location>
        <begin position="1"/>
        <end position="16"/>
    </location>
</feature>
<reference evidence="3" key="1">
    <citation type="submission" date="2023-07" db="EMBL/GenBank/DDBJ databases">
        <authorList>
            <consortium name="CYATHOMIX"/>
        </authorList>
    </citation>
    <scope>NUCLEOTIDE SEQUENCE</scope>
    <source>
        <strain evidence="3">N/A</strain>
    </source>
</reference>
<organism evidence="3 4">
    <name type="scientific">Cylicocyclus nassatus</name>
    <name type="common">Nematode worm</name>
    <dbReference type="NCBI Taxonomy" id="53992"/>
    <lineage>
        <taxon>Eukaryota</taxon>
        <taxon>Metazoa</taxon>
        <taxon>Ecdysozoa</taxon>
        <taxon>Nematoda</taxon>
        <taxon>Chromadorea</taxon>
        <taxon>Rhabditida</taxon>
        <taxon>Rhabditina</taxon>
        <taxon>Rhabditomorpha</taxon>
        <taxon>Strongyloidea</taxon>
        <taxon>Strongylidae</taxon>
        <taxon>Cylicocyclus</taxon>
    </lineage>
</organism>
<feature type="compositionally biased region" description="Acidic residues" evidence="1">
    <location>
        <begin position="164"/>
        <end position="173"/>
    </location>
</feature>
<keyword evidence="2" id="KW-0732">Signal</keyword>
<dbReference type="Proteomes" id="UP001176961">
    <property type="component" value="Unassembled WGS sequence"/>
</dbReference>
<feature type="chain" id="PRO_5041335887" evidence="2">
    <location>
        <begin position="17"/>
        <end position="739"/>
    </location>
</feature>
<feature type="compositionally biased region" description="Low complexity" evidence="1">
    <location>
        <begin position="175"/>
        <end position="191"/>
    </location>
</feature>
<dbReference type="AlphaFoldDB" id="A0AA36HGR7"/>
<accession>A0AA36HGR7</accession>
<sequence length="739" mass="79678">MWPLVTLCLLFNPTNAQFAEIASIATSLLGSGLGPALGGAASAGSAASPALGALSQIGQLYQLAQGALQLTGTGVGVLNQASEGNWFPAVLEQASKNTKTLMGGAGGLGGPPNLGALGPGRTGVSGSAIGPEFGTGFPAPSIEDYTDNEDKSNKKTTKSPESLVDIDDNDFDELTSSTSHTASPTPTVPVTLFPDESNSVTEATTVQLKEIRIELPKGTDTDTDVDYIDRVTTDGDSRVQVTNKAKSTEDENLLAPDRASAAKTLNAKIRSGVPDLTRLIDVLRKSNLKEAEIMEIVSQVEGNDNNPPPPKIDFTSAVQNIPLKKHLNRERIVKASREINKNIGPHEKELESHINHFHQLPNPAASGTHSGVTPTTAPPSLTHFSQIPTHPNQQGFLGTNRLEREISAVPTGKAPLQVSPPPNPALLLPQAQFTPPPAYLFQHHWHNPQFPQPQLPAAPHSPQLYQPQANLAQPPAHAFAHPPFFHHLPYQPFHMQQQYTNQIQNPTVPAHIQSAPPPTQAPILQQQLQQVQNPQQFQPHLQLQQHQQGQLNPPYQGQQPHNSQQSQQNYHYSTQQQVTTSQQQPYRQFRQISGQAYQSQGVQTRPVVYTNQPAGTPAEYNRITHVALSAPIRRGDTVIAQGARSAHVAARAVHPGSAPANSGKTRGVGYSSRQRTERDSKAPPSANSVRSAEIVRSESTQGEQCQLRGSPLQHRSVWLTTLTSCSTNHSLTSSLCSSR</sequence>
<evidence type="ECO:0000256" key="2">
    <source>
        <dbReference type="SAM" id="SignalP"/>
    </source>
</evidence>
<feature type="region of interest" description="Disordered" evidence="1">
    <location>
        <begin position="127"/>
        <end position="194"/>
    </location>
</feature>
<name>A0AA36HGR7_CYLNA</name>
<feature type="region of interest" description="Disordered" evidence="1">
    <location>
        <begin position="527"/>
        <end position="586"/>
    </location>
</feature>
<evidence type="ECO:0000313" key="3">
    <source>
        <dbReference type="EMBL" id="CAJ0610471.1"/>
    </source>
</evidence>
<gene>
    <name evidence="3" type="ORF">CYNAS_LOCUS22454</name>
</gene>
<feature type="compositionally biased region" description="Low complexity" evidence="1">
    <location>
        <begin position="527"/>
        <end position="584"/>
    </location>
</feature>
<proteinExistence type="predicted"/>
<comment type="caution">
    <text evidence="3">The sequence shown here is derived from an EMBL/GenBank/DDBJ whole genome shotgun (WGS) entry which is preliminary data.</text>
</comment>